<evidence type="ECO:0000313" key="2">
    <source>
        <dbReference type="EMBL" id="SIN94141.1"/>
    </source>
</evidence>
<feature type="signal peptide" evidence="1">
    <location>
        <begin position="1"/>
        <end position="18"/>
    </location>
</feature>
<dbReference type="STRING" id="536979.SAMN04488055_2198"/>
<organism evidence="2 3">
    <name type="scientific">Chitinophaga niabensis</name>
    <dbReference type="NCBI Taxonomy" id="536979"/>
    <lineage>
        <taxon>Bacteria</taxon>
        <taxon>Pseudomonadati</taxon>
        <taxon>Bacteroidota</taxon>
        <taxon>Chitinophagia</taxon>
        <taxon>Chitinophagales</taxon>
        <taxon>Chitinophagaceae</taxon>
        <taxon>Chitinophaga</taxon>
    </lineage>
</organism>
<dbReference type="OrthoDB" id="1061929at2"/>
<dbReference type="RefSeq" id="WP_074239276.1">
    <property type="nucleotide sequence ID" value="NZ_FSRA01000001.1"/>
</dbReference>
<keyword evidence="1" id="KW-0732">Signal</keyword>
<sequence length="489" mass="53916">MKKLYFLAAGLFSILAFACTKDKSTSADRPLPTFTVSGLQASYSVLTHKDTLRIHPTVQDENRYEYYWTAFDANYTIGKGNRKPDTLAKTKDLDYAMILNPGPYVLVFNLKDKETGVTKLLNVNMTVSTLNMNGWYLLKDNNGKTDFDFIHSLGRIDNWIAFYNDGKSLEGTAVKAVFTNTFKMSLTSLDIFSAFTVLSDKDAAIYRIDNGKAMRTFDDMFFSKPPVRKPQSVYQPVNTNVIGVVNDGQVYVMQKGTLFASLPYNAAKLSSITAVGAMSLAFDQDSKSLVIINDFNFQAVPASGAELKNMNADLVWLNSYAGQRGIAMALFRKPDGSGLLYRLNVQFGFLLGTQQPMIQAKVTVPATHSLMAATAIGGNYDADFVYYAQGNKVYMTDLITLQEALQVTLPAGETVTGIQHIKYPQPSAGVPVTTDFLSVATYNNGRYKVYLHKISSTGTIQALAQPNFEGEGKINTVIYMENGSGSRVF</sequence>
<protein>
    <submittedName>
        <fullName evidence="2">PKD-like family protein</fullName>
    </submittedName>
</protein>
<reference evidence="2 3" key="1">
    <citation type="submission" date="2016-11" db="EMBL/GenBank/DDBJ databases">
        <authorList>
            <person name="Jaros S."/>
            <person name="Januszkiewicz K."/>
            <person name="Wedrychowicz H."/>
        </authorList>
    </citation>
    <scope>NUCLEOTIDE SEQUENCE [LARGE SCALE GENOMIC DNA]</scope>
    <source>
        <strain evidence="2 3">DSM 24787</strain>
    </source>
</reference>
<dbReference type="InterPro" id="IPR032183">
    <property type="entry name" value="PKD-like"/>
</dbReference>
<evidence type="ECO:0000256" key="1">
    <source>
        <dbReference type="SAM" id="SignalP"/>
    </source>
</evidence>
<keyword evidence="3" id="KW-1185">Reference proteome</keyword>
<accession>A0A1N6FFS1</accession>
<dbReference type="AlphaFoldDB" id="A0A1N6FFS1"/>
<proteinExistence type="predicted"/>
<dbReference type="Pfam" id="PF16407">
    <property type="entry name" value="PKD_2"/>
    <property type="match status" value="1"/>
</dbReference>
<dbReference type="Proteomes" id="UP000185003">
    <property type="component" value="Unassembled WGS sequence"/>
</dbReference>
<gene>
    <name evidence="2" type="ORF">SAMN04488055_2198</name>
</gene>
<feature type="chain" id="PRO_5012816983" evidence="1">
    <location>
        <begin position="19"/>
        <end position="489"/>
    </location>
</feature>
<dbReference type="EMBL" id="FSRA01000001">
    <property type="protein sequence ID" value="SIN94141.1"/>
    <property type="molecule type" value="Genomic_DNA"/>
</dbReference>
<name>A0A1N6FFS1_9BACT</name>
<evidence type="ECO:0000313" key="3">
    <source>
        <dbReference type="Proteomes" id="UP000185003"/>
    </source>
</evidence>
<dbReference type="PROSITE" id="PS51257">
    <property type="entry name" value="PROKAR_LIPOPROTEIN"/>
    <property type="match status" value="1"/>
</dbReference>